<dbReference type="InterPro" id="IPR020476">
    <property type="entry name" value="Nudix_hydrolase"/>
</dbReference>
<evidence type="ECO:0000313" key="5">
    <source>
        <dbReference type="EMBL" id="MBL0404875.1"/>
    </source>
</evidence>
<dbReference type="Proteomes" id="UP000605848">
    <property type="component" value="Unassembled WGS sequence"/>
</dbReference>
<protein>
    <submittedName>
        <fullName evidence="5">NUDIX hydrolase</fullName>
    </submittedName>
</protein>
<evidence type="ECO:0000256" key="3">
    <source>
        <dbReference type="RuleBase" id="RU003476"/>
    </source>
</evidence>
<comment type="cofactor">
    <cofactor evidence="1">
        <name>Mg(2+)</name>
        <dbReference type="ChEBI" id="CHEBI:18420"/>
    </cofactor>
</comment>
<dbReference type="AlphaFoldDB" id="A0A936ZBT7"/>
<evidence type="ECO:0000256" key="1">
    <source>
        <dbReference type="ARBA" id="ARBA00001946"/>
    </source>
</evidence>
<accession>A0A936ZBT7</accession>
<dbReference type="EMBL" id="JAEQMY010000015">
    <property type="protein sequence ID" value="MBL0404875.1"/>
    <property type="molecule type" value="Genomic_DNA"/>
</dbReference>
<evidence type="ECO:0000259" key="4">
    <source>
        <dbReference type="PROSITE" id="PS51462"/>
    </source>
</evidence>
<dbReference type="SUPFAM" id="SSF55811">
    <property type="entry name" value="Nudix"/>
    <property type="match status" value="1"/>
</dbReference>
<dbReference type="InterPro" id="IPR015797">
    <property type="entry name" value="NUDIX_hydrolase-like_dom_sf"/>
</dbReference>
<dbReference type="Pfam" id="PF00293">
    <property type="entry name" value="NUDIX"/>
    <property type="match status" value="1"/>
</dbReference>
<keyword evidence="6" id="KW-1185">Reference proteome</keyword>
<dbReference type="Gene3D" id="3.90.79.10">
    <property type="entry name" value="Nucleoside Triphosphate Pyrophosphohydrolase"/>
    <property type="match status" value="1"/>
</dbReference>
<evidence type="ECO:0000256" key="2">
    <source>
        <dbReference type="ARBA" id="ARBA00022801"/>
    </source>
</evidence>
<dbReference type="PANTHER" id="PTHR43736:SF1">
    <property type="entry name" value="DIHYDRONEOPTERIN TRIPHOSPHATE DIPHOSPHATASE"/>
    <property type="match status" value="1"/>
</dbReference>
<dbReference type="InterPro" id="IPR020084">
    <property type="entry name" value="NUDIX_hydrolase_CS"/>
</dbReference>
<dbReference type="GO" id="GO:0016787">
    <property type="term" value="F:hydrolase activity"/>
    <property type="evidence" value="ECO:0007669"/>
    <property type="project" value="UniProtKB-KW"/>
</dbReference>
<comment type="caution">
    <text evidence="5">The sequence shown here is derived from an EMBL/GenBank/DDBJ whole genome shotgun (WGS) entry which is preliminary data.</text>
</comment>
<dbReference type="PROSITE" id="PS51462">
    <property type="entry name" value="NUDIX"/>
    <property type="match status" value="1"/>
</dbReference>
<dbReference type="CDD" id="cd04673">
    <property type="entry name" value="NUDIX_ADPRase"/>
    <property type="match status" value="1"/>
</dbReference>
<sequence length="141" mass="15267">MNRSPVPAVIAVVIREDQTLLVRRANPPDAGLWGFPGGKIEFGETVKAAATRELREETGIDAEAQDILTTLDILVRDASGLVQQHYILIAVQCRWISGLPLAGDDALEARWFPIGDLDPDKLPMSADVDVIARRAQALVSG</sequence>
<dbReference type="PRINTS" id="PR00502">
    <property type="entry name" value="NUDIXFAMILY"/>
</dbReference>
<reference evidence="5" key="1">
    <citation type="submission" date="2021-01" db="EMBL/GenBank/DDBJ databases">
        <title>Microvirga sp.</title>
        <authorList>
            <person name="Kim M.K."/>
        </authorList>
    </citation>
    <scope>NUCLEOTIDE SEQUENCE</scope>
    <source>
        <strain evidence="5">5420S-16</strain>
    </source>
</reference>
<dbReference type="PANTHER" id="PTHR43736">
    <property type="entry name" value="ADP-RIBOSE PYROPHOSPHATASE"/>
    <property type="match status" value="1"/>
</dbReference>
<dbReference type="RefSeq" id="WP_202059994.1">
    <property type="nucleotide sequence ID" value="NZ_JAEQMY010000015.1"/>
</dbReference>
<comment type="similarity">
    <text evidence="3">Belongs to the Nudix hydrolase family.</text>
</comment>
<keyword evidence="2 3" id="KW-0378">Hydrolase</keyword>
<dbReference type="PROSITE" id="PS00893">
    <property type="entry name" value="NUDIX_BOX"/>
    <property type="match status" value="1"/>
</dbReference>
<dbReference type="InterPro" id="IPR000086">
    <property type="entry name" value="NUDIX_hydrolase_dom"/>
</dbReference>
<organism evidence="5 6">
    <name type="scientific">Microvirga aerilata</name>
    <dbReference type="NCBI Taxonomy" id="670292"/>
    <lineage>
        <taxon>Bacteria</taxon>
        <taxon>Pseudomonadati</taxon>
        <taxon>Pseudomonadota</taxon>
        <taxon>Alphaproteobacteria</taxon>
        <taxon>Hyphomicrobiales</taxon>
        <taxon>Methylobacteriaceae</taxon>
        <taxon>Microvirga</taxon>
    </lineage>
</organism>
<gene>
    <name evidence="5" type="ORF">JKG68_12925</name>
</gene>
<proteinExistence type="inferred from homology"/>
<feature type="domain" description="Nudix hydrolase" evidence="4">
    <location>
        <begin position="4"/>
        <end position="136"/>
    </location>
</feature>
<name>A0A936ZBT7_9HYPH</name>
<evidence type="ECO:0000313" key="6">
    <source>
        <dbReference type="Proteomes" id="UP000605848"/>
    </source>
</evidence>